<proteinExistence type="predicted"/>
<dbReference type="PROSITE" id="PS00028">
    <property type="entry name" value="ZINC_FINGER_C2H2_1"/>
    <property type="match status" value="2"/>
</dbReference>
<name>A0AAJ7QDK6_LATCA</name>
<feature type="compositionally biased region" description="Basic and acidic residues" evidence="1">
    <location>
        <begin position="692"/>
        <end position="718"/>
    </location>
</feature>
<feature type="compositionally biased region" description="Basic and acidic residues" evidence="1">
    <location>
        <begin position="795"/>
        <end position="809"/>
    </location>
</feature>
<evidence type="ECO:0000313" key="4">
    <source>
        <dbReference type="RefSeq" id="XP_018553103.1"/>
    </source>
</evidence>
<evidence type="ECO:0000259" key="2">
    <source>
        <dbReference type="PROSITE" id="PS00028"/>
    </source>
</evidence>
<sequence length="1390" mass="154586">MAHNTLKCQVCLTNFKSVCRFKTHVRSKEHRQKMIKVFQKDTFLQHGTFPHITLLDPLAIKQPIIGLSLLTACFSLDRKTIFYLCHVCEEKCPTDKIANHLFSGDHYSSYFNYTDPNVLKFAWLPSMNMWLTHKSQVSKEVRDKGPVTLQMLNLPQTLMKRLETSLYSEVMDILNENEALLKMLKATKPKRTMIQSYQKDSNRKHPLLGMQHLIECICVGPPEKRFYLCTLCNLTLATHTVIKHVLSFDHIFCYLKAWHPSTLMSKQCYINYTDVFASMMLDFAKQTEEIHGTANTDMKQVSLEPAEFRLVNSFCYAKALEKLESITKENKGSSLMTSIKPGNKLERRTVSAAVSVASSYKLHCQECSTIFETESQYSQHLSKQKHKEMLKKCFREAVRADGYDQTVKPHLDLCTYLRESMKQNKPVIGVSLVVACVCSDFQSEPVYVCFACEDCFPEPHLRQHFKSHKHVIRTLLYQNPWRLPFAWKNHLDGKILTSNALEEEKERGPNQMMLKVLDIPYRIFEGLIPPSYPKVMERLEKHHMLLKQEVPKRETYSKLKQNERFPLLGKKFLVMHSCHQHTKVGFLCLLCERRLSDGENESHVFSREHVAAFLDRFHPGSVSPSTDAETLLDLAKQAARIHPIANEQVIELDKPIWEPCSYHTLTFILASAKRRHGGGNLEPEITPKMKLFPRETLKEVDKDTQKNSVMKEESESKTSQKSTDNNDSLPNKISVELGSEIINKCGAESEETAGKGADKESPTPSDKESETRREALSKTSPDEIKNADSEMCPLTKEEKMDELSTKKPSGETPENCQDTDKDDRAETGKEESKSSKDVPIQLKSCMYQENERKRPNDMSEKPQEGICSTSDKDMGGEMPLKRARLTSKEDASCEEPQKIPSGGPEGATTAADKGESDSHDTAKDEVSSKVTYQQAAHLWQYVKEKIREPVVGLSALLECHCDQHDPIYLCECCCLKIPEKDIINHVTGFDHQKQYLLGLQKIPPLPGKHQRKKIRYLAVLFEQDKGYGEAQVVDLCEEMYSNILKQNFNSAMQTVKALLAQQDSGCDLPSTSASSGVRPVQVSVTLHAQAEVQSAMDNIEVVEIVSDSEDSEAQPSSVTASMSVMTETTSKTTVPSESNVYIKMTGIKVPESGDNANTCLAVSRSGEDALSLHVPESGTNSQHKIAPNTTVEQSKKVITSKIEGASQTAAAPVSTVTTSTKPMIAVSGCTAISSSCTQNTTKSTAAVSKLTANTSSCTTAATKLSETADKSVAATSSGTTGTTQLTAANPSSSKTTTSAAPAPSCTTTTTKCRETTSKCSATTSSATRTTTKSTASTTIRTAATAKYTAATSKSTATTTTFQCDHIKYNLGHKVCSSVQTSIHSDAQRPP</sequence>
<feature type="compositionally biased region" description="Basic and acidic residues" evidence="1">
    <location>
        <begin position="849"/>
        <end position="863"/>
    </location>
</feature>
<feature type="region of interest" description="Disordered" evidence="1">
    <location>
        <begin position="1268"/>
        <end position="1304"/>
    </location>
</feature>
<dbReference type="InterPro" id="IPR013087">
    <property type="entry name" value="Znf_C2H2_type"/>
</dbReference>
<feature type="domain" description="C2H2-type" evidence="2">
    <location>
        <begin position="8"/>
        <end position="30"/>
    </location>
</feature>
<evidence type="ECO:0000256" key="1">
    <source>
        <dbReference type="SAM" id="MobiDB-lite"/>
    </source>
</evidence>
<evidence type="ECO:0000313" key="3">
    <source>
        <dbReference type="Proteomes" id="UP000694890"/>
    </source>
</evidence>
<dbReference type="InterPro" id="IPR036236">
    <property type="entry name" value="Znf_C2H2_sf"/>
</dbReference>
<dbReference type="GeneID" id="108897799"/>
<feature type="compositionally biased region" description="Basic and acidic residues" evidence="1">
    <location>
        <begin position="818"/>
        <end position="836"/>
    </location>
</feature>
<feature type="compositionally biased region" description="Basic and acidic residues" evidence="1">
    <location>
        <begin position="886"/>
        <end position="897"/>
    </location>
</feature>
<protein>
    <submittedName>
        <fullName evidence="4">Uncharacterized protein LOC108897799 isoform X1</fullName>
    </submittedName>
</protein>
<gene>
    <name evidence="4" type="primary">LOC108897799</name>
</gene>
<reference evidence="4" key="1">
    <citation type="submission" date="2025-08" db="UniProtKB">
        <authorList>
            <consortium name="RefSeq"/>
        </authorList>
    </citation>
    <scope>IDENTIFICATION</scope>
    <source>
        <tissue evidence="4">Brain</tissue>
    </source>
</reference>
<organism evidence="3 4">
    <name type="scientific">Lates calcarifer</name>
    <name type="common">Barramundi</name>
    <name type="synonym">Holocentrus calcarifer</name>
    <dbReference type="NCBI Taxonomy" id="8187"/>
    <lineage>
        <taxon>Eukaryota</taxon>
        <taxon>Metazoa</taxon>
        <taxon>Chordata</taxon>
        <taxon>Craniata</taxon>
        <taxon>Vertebrata</taxon>
        <taxon>Euteleostomi</taxon>
        <taxon>Actinopterygii</taxon>
        <taxon>Neopterygii</taxon>
        <taxon>Teleostei</taxon>
        <taxon>Neoteleostei</taxon>
        <taxon>Acanthomorphata</taxon>
        <taxon>Carangaria</taxon>
        <taxon>Carangaria incertae sedis</taxon>
        <taxon>Centropomidae</taxon>
        <taxon>Lates</taxon>
    </lineage>
</organism>
<dbReference type="SMART" id="SM00355">
    <property type="entry name" value="ZnF_C2H2"/>
    <property type="match status" value="5"/>
</dbReference>
<feature type="region of interest" description="Disordered" evidence="1">
    <location>
        <begin position="676"/>
        <end position="731"/>
    </location>
</feature>
<feature type="compositionally biased region" description="Low complexity" evidence="1">
    <location>
        <begin position="1273"/>
        <end position="1304"/>
    </location>
</feature>
<feature type="region of interest" description="Disordered" evidence="1">
    <location>
        <begin position="747"/>
        <end position="928"/>
    </location>
</feature>
<dbReference type="RefSeq" id="XP_018553103.1">
    <property type="nucleotide sequence ID" value="XM_018697587.2"/>
</dbReference>
<dbReference type="KEGG" id="lcf:108897799"/>
<dbReference type="Proteomes" id="UP000694890">
    <property type="component" value="Linkage group LG3"/>
</dbReference>
<feature type="compositionally biased region" description="Basic and acidic residues" evidence="1">
    <location>
        <begin position="912"/>
        <end position="927"/>
    </location>
</feature>
<accession>A0AAJ7QDK6</accession>
<feature type="compositionally biased region" description="Polar residues" evidence="1">
    <location>
        <begin position="1113"/>
        <end position="1131"/>
    </location>
</feature>
<dbReference type="SUPFAM" id="SSF57667">
    <property type="entry name" value="beta-beta-alpha zinc fingers"/>
    <property type="match status" value="1"/>
</dbReference>
<feature type="region of interest" description="Disordered" evidence="1">
    <location>
        <begin position="1106"/>
        <end position="1131"/>
    </location>
</feature>
<feature type="compositionally biased region" description="Basic and acidic residues" evidence="1">
    <location>
        <begin position="752"/>
        <end position="788"/>
    </location>
</feature>
<feature type="domain" description="C2H2-type" evidence="2">
    <location>
        <begin position="364"/>
        <end position="386"/>
    </location>
</feature>